<dbReference type="SUPFAM" id="SSF56112">
    <property type="entry name" value="Protein kinase-like (PK-like)"/>
    <property type="match status" value="1"/>
</dbReference>
<evidence type="ECO:0000259" key="1">
    <source>
        <dbReference type="PROSITE" id="PS50011"/>
    </source>
</evidence>
<dbReference type="PROSITE" id="PS50011">
    <property type="entry name" value="PROTEIN_KINASE_DOM"/>
    <property type="match status" value="1"/>
</dbReference>
<dbReference type="Gene3D" id="1.10.510.10">
    <property type="entry name" value="Transferase(Phosphotransferase) domain 1"/>
    <property type="match status" value="1"/>
</dbReference>
<accession>A0A919J424</accession>
<evidence type="ECO:0000313" key="3">
    <source>
        <dbReference type="Proteomes" id="UP000598174"/>
    </source>
</evidence>
<dbReference type="InterPro" id="IPR051681">
    <property type="entry name" value="Ser/Thr_Kinases-Pseudokinases"/>
</dbReference>
<protein>
    <recommendedName>
        <fullName evidence="1">Protein kinase domain-containing protein</fullName>
    </recommendedName>
</protein>
<sequence>MSDLDLDLDLPAAHFARFLGTRGLPVNRTLAFAGLSTLVVVDAAALPDAKDDLAVVKGLSGYYHVIEHTPPELQPGVYGYYWYKRYGPEQHEIWRTAFAFEFGTLTRLSGDPNWVEVWSGDMHAEVPYYVMRHYPRGSLAAHGAAQGWQFPAGFLMRTVTDIATGLATLHGLGVAHRDLNAENVLLTDDGGAVVGDLGCARDLHAARSGPQRKPDEFHWPPEYAEAYDRAGVEADVYSFGVILHQMATGRAPRHGAPPCAGRAASRGLPLELGALADACLEYLPENRPRSMVDVTRVLHTL</sequence>
<dbReference type="GO" id="GO:0005524">
    <property type="term" value="F:ATP binding"/>
    <property type="evidence" value="ECO:0007669"/>
    <property type="project" value="InterPro"/>
</dbReference>
<feature type="domain" description="Protein kinase" evidence="1">
    <location>
        <begin position="24"/>
        <end position="301"/>
    </location>
</feature>
<dbReference type="InterPro" id="IPR000719">
    <property type="entry name" value="Prot_kinase_dom"/>
</dbReference>
<dbReference type="Pfam" id="PF07714">
    <property type="entry name" value="PK_Tyr_Ser-Thr"/>
    <property type="match status" value="1"/>
</dbReference>
<name>A0A919J424_9ACTN</name>
<dbReference type="Proteomes" id="UP000598174">
    <property type="component" value="Unassembled WGS sequence"/>
</dbReference>
<comment type="caution">
    <text evidence="2">The sequence shown here is derived from an EMBL/GenBank/DDBJ whole genome shotgun (WGS) entry which is preliminary data.</text>
</comment>
<dbReference type="InterPro" id="IPR001245">
    <property type="entry name" value="Ser-Thr/Tyr_kinase_cat_dom"/>
</dbReference>
<dbReference type="AlphaFoldDB" id="A0A919J424"/>
<reference evidence="2" key="1">
    <citation type="submission" date="2021-01" db="EMBL/GenBank/DDBJ databases">
        <title>Whole genome shotgun sequence of Actinoplanes ferrugineus NBRC 15555.</title>
        <authorList>
            <person name="Komaki H."/>
            <person name="Tamura T."/>
        </authorList>
    </citation>
    <scope>NUCLEOTIDE SEQUENCE</scope>
    <source>
        <strain evidence="2">NBRC 15555</strain>
    </source>
</reference>
<organism evidence="2 3">
    <name type="scientific">Paractinoplanes ferrugineus</name>
    <dbReference type="NCBI Taxonomy" id="113564"/>
    <lineage>
        <taxon>Bacteria</taxon>
        <taxon>Bacillati</taxon>
        <taxon>Actinomycetota</taxon>
        <taxon>Actinomycetes</taxon>
        <taxon>Micromonosporales</taxon>
        <taxon>Micromonosporaceae</taxon>
        <taxon>Paractinoplanes</taxon>
    </lineage>
</organism>
<dbReference type="EMBL" id="BOMM01000047">
    <property type="protein sequence ID" value="GIE13274.1"/>
    <property type="molecule type" value="Genomic_DNA"/>
</dbReference>
<dbReference type="RefSeq" id="WP_203819718.1">
    <property type="nucleotide sequence ID" value="NZ_BAAABP010000052.1"/>
</dbReference>
<keyword evidence="3" id="KW-1185">Reference proteome</keyword>
<gene>
    <name evidence="2" type="ORF">Afe05nite_51140</name>
</gene>
<dbReference type="InterPro" id="IPR011009">
    <property type="entry name" value="Kinase-like_dom_sf"/>
</dbReference>
<proteinExistence type="predicted"/>
<dbReference type="PANTHER" id="PTHR44329">
    <property type="entry name" value="SERINE/THREONINE-PROTEIN KINASE TNNI3K-RELATED"/>
    <property type="match status" value="1"/>
</dbReference>
<evidence type="ECO:0000313" key="2">
    <source>
        <dbReference type="EMBL" id="GIE13274.1"/>
    </source>
</evidence>
<dbReference type="GO" id="GO:0004674">
    <property type="term" value="F:protein serine/threonine kinase activity"/>
    <property type="evidence" value="ECO:0007669"/>
    <property type="project" value="TreeGrafter"/>
</dbReference>
<dbReference type="PANTHER" id="PTHR44329:SF214">
    <property type="entry name" value="PROTEIN KINASE DOMAIN-CONTAINING PROTEIN"/>
    <property type="match status" value="1"/>
</dbReference>